<keyword evidence="11 12" id="KW-0998">Cell outer membrane</keyword>
<evidence type="ECO:0000256" key="8">
    <source>
        <dbReference type="ARBA" id="ARBA00023077"/>
    </source>
</evidence>
<sequence length="1162" mass="128370">MQNNTIRNATLAVLISLLTPTVIYAELNTQVPKEQEDSFSIPMNVDMPAQPLAAALRQFSIQSNLSLTVDSALIVDKKSPAIKGRMTRKEAIKRMLDGTGLQGRVEDDKIFIQRAAKEDKSVQLDKVEVRAKRFYEVGPLPGLGLTKEEIPGNVQSISAQEIKESHSLSITDLMNRKLQSVTVNDYQGNPFQMDLQYRGFTAGPQIGTPQGLSVFLDGVRVNEPFGDVVNWDMIPMNALAGIDVFPGSNPIFGLNTLGGAVSMKTKDGFNNSGIDADILTGSFGRKQLQAEAGWNNGTIGLFAAGNFFLEDGWRQNSPSKVNQLFSKASYRGDKLDLNLSTLLVQTDLTGNGLIPSEMYNKDRDSVFTSPDTTKNRLAQFQLSGSYFVSDTFTFTGQLYSRSSKRRQKGGDAMTDYSEELLARRRPNSTDQYTCLFPSTNGKGVPDYIVVPVIYTQMDPDNPSAEFQTTQFYQDFSNGVLDVTNYSNLKNTELPEEVLAAYRYAFEENRNFSEKNAYNRGTPAPDFEGEINPDYFNQPNFRTSFATPFNPGLFSNVGGVIYAEDDFFFTKDALTGDVIKNYVMALSTLNTSNCAQTQTDQYDLGTDPIYGNPIAVDGIGYGQPGYVDGTPTALLTDNQINQLTNGMSMQANWQLEKHKFMIGASLDSANADYLNEQRLGFLDSNRNAYLDPAQAHPQFAGAFVPLANNNFEGTSVTKSIYFSETWSPVETLHLSMSGRYNQTNVTNKIAARSGFLNYSIGDLIAEPDKYNICGDTDGNGTVTQSDCAGIPLNYRPLRLNRVLDPAETEKFSYYSFNPSMGVSWQVKDSLNLFANWAKGTRTPSVIELGCAFDKTPTLSGGVMVPRSIAENRSCTLPTTLSGDPYLAQVKATTYDIGLRGTLSENLQWNLGAYQTDLKDDIYFITVGNQQGFFDTVGKTRRRGIEAGLSGRKDKWRFGVNYALTDATFEDDFLMLSRDNSSSFNINGYGQVIRVKPGSRMPGVSLHNINANISYDVTPSWSVGLNTVLHSDSFIRGNENNEHREGVIRRSITVTDPVTGAVTVIQTPPTTNPGKVPAYAVFNFQTSYKFNKEWSATMLINNLFDREYFTAGRLGRNPFSPSINGAIGPDGYNHNSGDWLSTNFIAPGAPRGVWFSLNWHFVPD</sequence>
<dbReference type="SUPFAM" id="SSF56935">
    <property type="entry name" value="Porins"/>
    <property type="match status" value="1"/>
</dbReference>
<evidence type="ECO:0000313" key="15">
    <source>
        <dbReference type="EMBL" id="MFD1122062.1"/>
    </source>
</evidence>
<evidence type="ECO:0000259" key="14">
    <source>
        <dbReference type="SMART" id="SM00965"/>
    </source>
</evidence>
<organism evidence="15 16">
    <name type="scientific">Methylophilus flavus</name>
    <dbReference type="NCBI Taxonomy" id="640084"/>
    <lineage>
        <taxon>Bacteria</taxon>
        <taxon>Pseudomonadati</taxon>
        <taxon>Pseudomonadota</taxon>
        <taxon>Betaproteobacteria</taxon>
        <taxon>Nitrosomonadales</taxon>
        <taxon>Methylophilaceae</taxon>
        <taxon>Methylophilus</taxon>
    </lineage>
</organism>
<dbReference type="EMBL" id="JBHTLN010000001">
    <property type="protein sequence ID" value="MFD1122062.1"/>
    <property type="molecule type" value="Genomic_DNA"/>
</dbReference>
<evidence type="ECO:0000313" key="16">
    <source>
        <dbReference type="Proteomes" id="UP001597206"/>
    </source>
</evidence>
<dbReference type="InterPro" id="IPR012910">
    <property type="entry name" value="Plug_dom"/>
</dbReference>
<dbReference type="SMART" id="SM00965">
    <property type="entry name" value="STN"/>
    <property type="match status" value="1"/>
</dbReference>
<evidence type="ECO:0000256" key="12">
    <source>
        <dbReference type="PROSITE-ProRule" id="PRU01360"/>
    </source>
</evidence>
<comment type="subcellular location">
    <subcellularLocation>
        <location evidence="1 12">Cell outer membrane</location>
        <topology evidence="1 12">Multi-pass membrane protein</topology>
    </subcellularLocation>
</comment>
<dbReference type="InterPro" id="IPR000531">
    <property type="entry name" value="Beta-barrel_TonB"/>
</dbReference>
<keyword evidence="16" id="KW-1185">Reference proteome</keyword>
<dbReference type="PANTHER" id="PTHR30069">
    <property type="entry name" value="TONB-DEPENDENT OUTER MEMBRANE RECEPTOR"/>
    <property type="match status" value="1"/>
</dbReference>
<evidence type="ECO:0000256" key="5">
    <source>
        <dbReference type="ARBA" id="ARBA00022496"/>
    </source>
</evidence>
<dbReference type="Gene3D" id="2.40.170.20">
    <property type="entry name" value="TonB-dependent receptor, beta-barrel domain"/>
    <property type="match status" value="2"/>
</dbReference>
<dbReference type="RefSeq" id="WP_379031886.1">
    <property type="nucleotide sequence ID" value="NZ_JBHTLN010000001.1"/>
</dbReference>
<keyword evidence="10 15" id="KW-0675">Receptor</keyword>
<proteinExistence type="inferred from homology"/>
<keyword evidence="6 12" id="KW-0812">Transmembrane</keyword>
<dbReference type="InterPro" id="IPR011662">
    <property type="entry name" value="Secretin/TonB_short_N"/>
</dbReference>
<dbReference type="InterPro" id="IPR037066">
    <property type="entry name" value="Plug_dom_sf"/>
</dbReference>
<keyword evidence="3 12" id="KW-0813">Transport</keyword>
<evidence type="ECO:0000256" key="3">
    <source>
        <dbReference type="ARBA" id="ARBA00022448"/>
    </source>
</evidence>
<name>A0ABW3P990_9PROT</name>
<evidence type="ECO:0000256" key="1">
    <source>
        <dbReference type="ARBA" id="ARBA00004571"/>
    </source>
</evidence>
<keyword evidence="5" id="KW-0406">Ion transport</keyword>
<comment type="similarity">
    <text evidence="2 12 13">Belongs to the TonB-dependent receptor family.</text>
</comment>
<comment type="caution">
    <text evidence="15">The sequence shown here is derived from an EMBL/GenBank/DDBJ whole genome shotgun (WGS) entry which is preliminary data.</text>
</comment>
<dbReference type="Gene3D" id="3.55.50.30">
    <property type="match status" value="1"/>
</dbReference>
<evidence type="ECO:0000256" key="10">
    <source>
        <dbReference type="ARBA" id="ARBA00023170"/>
    </source>
</evidence>
<evidence type="ECO:0000256" key="4">
    <source>
        <dbReference type="ARBA" id="ARBA00022452"/>
    </source>
</evidence>
<dbReference type="PANTHER" id="PTHR30069:SF39">
    <property type="entry name" value="BLL6183 PROTEIN"/>
    <property type="match status" value="1"/>
</dbReference>
<evidence type="ECO:0000256" key="2">
    <source>
        <dbReference type="ARBA" id="ARBA00009810"/>
    </source>
</evidence>
<keyword evidence="8 13" id="KW-0798">TonB box</keyword>
<dbReference type="Gene3D" id="2.170.130.10">
    <property type="entry name" value="TonB-dependent receptor, plug domain"/>
    <property type="match status" value="1"/>
</dbReference>
<evidence type="ECO:0000256" key="11">
    <source>
        <dbReference type="ARBA" id="ARBA00023237"/>
    </source>
</evidence>
<protein>
    <submittedName>
        <fullName evidence="15">TonB-dependent receptor domain-containing protein</fullName>
    </submittedName>
</protein>
<keyword evidence="7" id="KW-0408">Iron</keyword>
<dbReference type="Pfam" id="PF07715">
    <property type="entry name" value="Plug"/>
    <property type="match status" value="1"/>
</dbReference>
<dbReference type="PROSITE" id="PS52016">
    <property type="entry name" value="TONB_DEPENDENT_REC_3"/>
    <property type="match status" value="1"/>
</dbReference>
<dbReference type="InterPro" id="IPR039426">
    <property type="entry name" value="TonB-dep_rcpt-like"/>
</dbReference>
<evidence type="ECO:0000256" key="7">
    <source>
        <dbReference type="ARBA" id="ARBA00023004"/>
    </source>
</evidence>
<dbReference type="InterPro" id="IPR036942">
    <property type="entry name" value="Beta-barrel_TonB_sf"/>
</dbReference>
<keyword evidence="9 12" id="KW-0472">Membrane</keyword>
<dbReference type="Proteomes" id="UP001597206">
    <property type="component" value="Unassembled WGS sequence"/>
</dbReference>
<keyword evidence="4 12" id="KW-1134">Transmembrane beta strand</keyword>
<gene>
    <name evidence="15" type="ORF">ACFQ2T_06075</name>
</gene>
<feature type="domain" description="Secretin/TonB short N-terminal" evidence="14">
    <location>
        <begin position="65"/>
        <end position="115"/>
    </location>
</feature>
<reference evidence="16" key="1">
    <citation type="journal article" date="2019" name="Int. J. Syst. Evol. Microbiol.">
        <title>The Global Catalogue of Microorganisms (GCM) 10K type strain sequencing project: providing services to taxonomists for standard genome sequencing and annotation.</title>
        <authorList>
            <consortium name="The Broad Institute Genomics Platform"/>
            <consortium name="The Broad Institute Genome Sequencing Center for Infectious Disease"/>
            <person name="Wu L."/>
            <person name="Ma J."/>
        </authorList>
    </citation>
    <scope>NUCLEOTIDE SEQUENCE [LARGE SCALE GENOMIC DNA]</scope>
    <source>
        <strain evidence="16">CCUG 58411</strain>
    </source>
</reference>
<dbReference type="Pfam" id="PF00593">
    <property type="entry name" value="TonB_dep_Rec_b-barrel"/>
    <property type="match status" value="1"/>
</dbReference>
<keyword evidence="5" id="KW-0410">Iron transport</keyword>
<evidence type="ECO:0000256" key="6">
    <source>
        <dbReference type="ARBA" id="ARBA00022692"/>
    </source>
</evidence>
<evidence type="ECO:0000256" key="13">
    <source>
        <dbReference type="RuleBase" id="RU003357"/>
    </source>
</evidence>
<evidence type="ECO:0000256" key="9">
    <source>
        <dbReference type="ARBA" id="ARBA00023136"/>
    </source>
</evidence>
<accession>A0ABW3P990</accession>